<dbReference type="RefSeq" id="WP_196151910.1">
    <property type="nucleotide sequence ID" value="NZ_JADMLG010000011.1"/>
</dbReference>
<reference evidence="1" key="1">
    <citation type="submission" date="2020-11" db="EMBL/GenBank/DDBJ databases">
        <title>Nocardia NEAU-351.nov., a novel actinomycete isolated from the cow dung.</title>
        <authorList>
            <person name="Zhang X."/>
        </authorList>
    </citation>
    <scope>NUCLEOTIDE SEQUENCE</scope>
    <source>
        <strain evidence="1">NEAU-351</strain>
    </source>
</reference>
<evidence type="ECO:0000313" key="2">
    <source>
        <dbReference type="Proteomes" id="UP000655751"/>
    </source>
</evidence>
<dbReference type="AlphaFoldDB" id="A0A931IDV2"/>
<organism evidence="1 2">
    <name type="scientific">Nocardia bovistercoris</name>
    <dbReference type="NCBI Taxonomy" id="2785916"/>
    <lineage>
        <taxon>Bacteria</taxon>
        <taxon>Bacillati</taxon>
        <taxon>Actinomycetota</taxon>
        <taxon>Actinomycetes</taxon>
        <taxon>Mycobacteriales</taxon>
        <taxon>Nocardiaceae</taxon>
        <taxon>Nocardia</taxon>
    </lineage>
</organism>
<proteinExistence type="predicted"/>
<sequence length="323" mass="33497">MTTYFLDRGGRMTLPGNKFHLRVDGAGGRVAIDVTHRDHQGLSSGRRDRATVSRITQRTIIAAVPGDGAPVFRDGARVALFIESDDEHGSEPLTVEVVQQDVGATFRAELARLTPVGNRIELSVRAPDQLSPRALAAFRTAHELLGARTRPHAVADEIDIAIDTTASMAARLTDGSIPALADLIAGVSRAAGCDLRDVRLLGPLADSIAAEPLGTLADRVAAVVGETGVGIGRSTGVAESGNGDDVVLVVTDAPPVERLDTGPGVRHLVLSEEPIAADAPAQTGIVPAHLTATAVTAPTVPDQDAATLRHLVRGLLAALAARA</sequence>
<name>A0A931IDV2_9NOCA</name>
<protein>
    <submittedName>
        <fullName evidence="1">Uncharacterized protein</fullName>
    </submittedName>
</protein>
<evidence type="ECO:0000313" key="1">
    <source>
        <dbReference type="EMBL" id="MBH0779609.1"/>
    </source>
</evidence>
<dbReference type="Proteomes" id="UP000655751">
    <property type="component" value="Unassembled WGS sequence"/>
</dbReference>
<keyword evidence="2" id="KW-1185">Reference proteome</keyword>
<comment type="caution">
    <text evidence="1">The sequence shown here is derived from an EMBL/GenBank/DDBJ whole genome shotgun (WGS) entry which is preliminary data.</text>
</comment>
<accession>A0A931IDV2</accession>
<gene>
    <name evidence="1" type="ORF">IT779_25390</name>
</gene>
<dbReference type="EMBL" id="JADMLG010000011">
    <property type="protein sequence ID" value="MBH0779609.1"/>
    <property type="molecule type" value="Genomic_DNA"/>
</dbReference>